<proteinExistence type="predicted"/>
<gene>
    <name evidence="1" type="ORF">QW060_01790</name>
</gene>
<dbReference type="Proteomes" id="UP001242368">
    <property type="component" value="Unassembled WGS sequence"/>
</dbReference>
<dbReference type="SUPFAM" id="SSF81296">
    <property type="entry name" value="E set domains"/>
    <property type="match status" value="1"/>
</dbReference>
<evidence type="ECO:0000313" key="1">
    <source>
        <dbReference type="EMBL" id="MDN3705855.1"/>
    </source>
</evidence>
<organism evidence="1 2">
    <name type="scientific">Paenimyroides ceti</name>
    <dbReference type="NCBI Taxonomy" id="395087"/>
    <lineage>
        <taxon>Bacteria</taxon>
        <taxon>Pseudomonadati</taxon>
        <taxon>Bacteroidota</taxon>
        <taxon>Flavobacteriia</taxon>
        <taxon>Flavobacteriales</taxon>
        <taxon>Flavobacteriaceae</taxon>
        <taxon>Paenimyroides</taxon>
    </lineage>
</organism>
<dbReference type="InterPro" id="IPR013783">
    <property type="entry name" value="Ig-like_fold"/>
</dbReference>
<dbReference type="RefSeq" id="WP_290362004.1">
    <property type="nucleotide sequence ID" value="NZ_JAUFQU010000001.1"/>
</dbReference>
<dbReference type="InterPro" id="IPR014756">
    <property type="entry name" value="Ig_E-set"/>
</dbReference>
<protein>
    <recommendedName>
        <fullName evidence="3">IPT/TIG domain-containing protein</fullName>
    </recommendedName>
</protein>
<dbReference type="EMBL" id="JAUFQU010000001">
    <property type="protein sequence ID" value="MDN3705855.1"/>
    <property type="molecule type" value="Genomic_DNA"/>
</dbReference>
<evidence type="ECO:0008006" key="3">
    <source>
        <dbReference type="Google" id="ProtNLM"/>
    </source>
</evidence>
<dbReference type="Gene3D" id="2.60.40.10">
    <property type="entry name" value="Immunoglobulins"/>
    <property type="match status" value="1"/>
</dbReference>
<keyword evidence="2" id="KW-1185">Reference proteome</keyword>
<reference evidence="2" key="1">
    <citation type="journal article" date="2019" name="Int. J. Syst. Evol. Microbiol.">
        <title>The Global Catalogue of Microorganisms (GCM) 10K type strain sequencing project: providing services to taxonomists for standard genome sequencing and annotation.</title>
        <authorList>
            <consortium name="The Broad Institute Genomics Platform"/>
            <consortium name="The Broad Institute Genome Sequencing Center for Infectious Disease"/>
            <person name="Wu L."/>
            <person name="Ma J."/>
        </authorList>
    </citation>
    <scope>NUCLEOTIDE SEQUENCE [LARGE SCALE GENOMIC DNA]</scope>
    <source>
        <strain evidence="2">CECT 7184</strain>
    </source>
</reference>
<name>A0ABT8CNU1_9FLAO</name>
<evidence type="ECO:0000313" key="2">
    <source>
        <dbReference type="Proteomes" id="UP001242368"/>
    </source>
</evidence>
<comment type="caution">
    <text evidence="1">The sequence shown here is derived from an EMBL/GenBank/DDBJ whole genome shotgun (WGS) entry which is preliminary data.</text>
</comment>
<sequence>MKKNTITIPLLSLLFSLIILAVTTMSGKEKSLNVSELKQPFEKSPSYHHTANKKDQTADSDYILSMVPASGPEKTKVIIYGRGFYTLITAVTFNNHAIAFTVLSDTEIQVEVPENSVSGVFTVISSGDTFSTSVFNVMSSDCSGSVLGTDLYISELYDHVPGSYGVIELYNPTGNVINFNGQYVLERAGDIGGPASYTLVLTGSVGPESTYLVLSSQGSAPGCNVPINANMGSGINSNDEFKLRKNGTLIDIARAPNYNGYTVIRKPNASAPTSNYNNADWNSTSNFSCANLGNHVVVSVVTQSILTQPVNATVCKNNTAVFNVYVTNAASAVYQWKMSDASGLWVNVPEGAVYSGTNTASLSVLTNDIATGIQFYCEITYPTCTLTSQTVQLTITHLPEVTFDITNPDCDTATGQITITPVSGSGFLYSINDIDFQTDPYFNNLLPGSYTLTVKTIGNCSSNFPFIITPSPDIPPIAEVQITHPGCEDTTGGFIIISPVGSGFTYSLDGITFQDSTEFENVAPGDYTLIVKQGGCTSDKNISIHPVPVQPSVPVVTITQPDCGQSAGSLQINTPAGNEFTYSINGVDYQNAPLFSDLSPAVILLQ</sequence>
<accession>A0ABT8CNU1</accession>